<sequence>MSIDNTKESILGVANKLFSRFGFHKTTMDEIAKIARKAKGSLYYHFASKEDLFREVVSIEMANLKNQLSFIVNNPDLNSSEKVKKYLVKRMEILNSAANYHETLKADFFEHFHFIDDLRIELDAWEKENLKKLILQGVETGEFAIIGDIDVLLDIFIMVIKGLEIPFFLQNKYTKYSPHFDGLIGILTKGLSL</sequence>
<dbReference type="EMBL" id="PYGC01000023">
    <property type="protein sequence ID" value="PSK80160.1"/>
    <property type="molecule type" value="Genomic_DNA"/>
</dbReference>
<keyword evidence="1 2" id="KW-0238">DNA-binding</keyword>
<dbReference type="PROSITE" id="PS50977">
    <property type="entry name" value="HTH_TETR_2"/>
    <property type="match status" value="1"/>
</dbReference>
<accession>A0A2P8C5A9</accession>
<dbReference type="PANTHER" id="PTHR43479:SF11">
    <property type="entry name" value="ACREF_ENVCD OPERON REPRESSOR-RELATED"/>
    <property type="match status" value="1"/>
</dbReference>
<dbReference type="InterPro" id="IPR009057">
    <property type="entry name" value="Homeodomain-like_sf"/>
</dbReference>
<dbReference type="Gene3D" id="1.10.357.10">
    <property type="entry name" value="Tetracycline Repressor, domain 2"/>
    <property type="match status" value="1"/>
</dbReference>
<dbReference type="GO" id="GO:0003677">
    <property type="term" value="F:DNA binding"/>
    <property type="evidence" value="ECO:0007669"/>
    <property type="project" value="UniProtKB-UniRule"/>
</dbReference>
<evidence type="ECO:0000313" key="6">
    <source>
        <dbReference type="Proteomes" id="UP000240621"/>
    </source>
</evidence>
<evidence type="ECO:0000313" key="4">
    <source>
        <dbReference type="EMBL" id="GET23056.1"/>
    </source>
</evidence>
<dbReference type="InterPro" id="IPR001647">
    <property type="entry name" value="HTH_TetR"/>
</dbReference>
<keyword evidence="7" id="KW-1185">Reference proteome</keyword>
<dbReference type="Gene3D" id="1.10.10.60">
    <property type="entry name" value="Homeodomain-like"/>
    <property type="match status" value="1"/>
</dbReference>
<gene>
    <name evidence="5" type="ORF">CLV93_12312</name>
    <name evidence="4" type="ORF">JCM18694_33020</name>
</gene>
<dbReference type="Proteomes" id="UP000240621">
    <property type="component" value="Unassembled WGS sequence"/>
</dbReference>
<dbReference type="SUPFAM" id="SSF46689">
    <property type="entry name" value="Homeodomain-like"/>
    <property type="match status" value="1"/>
</dbReference>
<proteinExistence type="predicted"/>
<evidence type="ECO:0000259" key="3">
    <source>
        <dbReference type="PROSITE" id="PS50977"/>
    </source>
</evidence>
<reference evidence="5 6" key="1">
    <citation type="submission" date="2018-03" db="EMBL/GenBank/DDBJ databases">
        <title>Genomic Encyclopedia of Archaeal and Bacterial Type Strains, Phase II (KMG-II): from individual species to whole genera.</title>
        <authorList>
            <person name="Goeker M."/>
        </authorList>
    </citation>
    <scope>NUCLEOTIDE SEQUENCE [LARGE SCALE GENOMIC DNA]</scope>
    <source>
        <strain evidence="5 6">DSM 27267</strain>
    </source>
</reference>
<dbReference type="EMBL" id="BLAU01000001">
    <property type="protein sequence ID" value="GET23056.1"/>
    <property type="molecule type" value="Genomic_DNA"/>
</dbReference>
<evidence type="ECO:0000313" key="7">
    <source>
        <dbReference type="Proteomes" id="UP000396862"/>
    </source>
</evidence>
<comment type="caution">
    <text evidence="5">The sequence shown here is derived from an EMBL/GenBank/DDBJ whole genome shotgun (WGS) entry which is preliminary data.</text>
</comment>
<name>A0A2P8C5A9_9BACT</name>
<dbReference type="RefSeq" id="WP_106543992.1">
    <property type="nucleotide sequence ID" value="NZ_BLAU01000001.1"/>
</dbReference>
<feature type="DNA-binding region" description="H-T-H motif" evidence="2">
    <location>
        <begin position="27"/>
        <end position="46"/>
    </location>
</feature>
<feature type="domain" description="HTH tetR-type" evidence="3">
    <location>
        <begin position="4"/>
        <end position="64"/>
    </location>
</feature>
<evidence type="ECO:0000313" key="5">
    <source>
        <dbReference type="EMBL" id="PSK80160.1"/>
    </source>
</evidence>
<dbReference type="PRINTS" id="PR00455">
    <property type="entry name" value="HTHTETR"/>
</dbReference>
<dbReference type="PANTHER" id="PTHR43479">
    <property type="entry name" value="ACREF/ENVCD OPERON REPRESSOR-RELATED"/>
    <property type="match status" value="1"/>
</dbReference>
<evidence type="ECO:0000256" key="1">
    <source>
        <dbReference type="ARBA" id="ARBA00023125"/>
    </source>
</evidence>
<evidence type="ECO:0000256" key="2">
    <source>
        <dbReference type="PROSITE-ProRule" id="PRU00335"/>
    </source>
</evidence>
<dbReference type="Pfam" id="PF00440">
    <property type="entry name" value="TetR_N"/>
    <property type="match status" value="1"/>
</dbReference>
<dbReference type="AlphaFoldDB" id="A0A2P8C5A9"/>
<reference evidence="4 7" key="2">
    <citation type="submission" date="2019-10" db="EMBL/GenBank/DDBJ databases">
        <title>Prolixibacter strains distinguished by the presence of nitrate reductase genes were adept at nitrate-dependent anaerobic corrosion of metallic iron and carbon steel.</title>
        <authorList>
            <person name="Iino T."/>
            <person name="Shono N."/>
            <person name="Ito K."/>
            <person name="Nakamura R."/>
            <person name="Sueoka K."/>
            <person name="Harayama S."/>
            <person name="Ohkuma M."/>
        </authorList>
    </citation>
    <scope>NUCLEOTIDE SEQUENCE [LARGE SCALE GENOMIC DNA]</scope>
    <source>
        <strain evidence="4 7">MIC1-1</strain>
    </source>
</reference>
<dbReference type="Proteomes" id="UP000396862">
    <property type="component" value="Unassembled WGS sequence"/>
</dbReference>
<protein>
    <submittedName>
        <fullName evidence="5">AcrR family transcriptional regulator</fullName>
    </submittedName>
    <submittedName>
        <fullName evidence="4">TetR family transcriptional regulator</fullName>
    </submittedName>
</protein>
<dbReference type="InterPro" id="IPR050624">
    <property type="entry name" value="HTH-type_Tx_Regulator"/>
</dbReference>
<dbReference type="OrthoDB" id="9789566at2"/>
<organism evidence="5 6">
    <name type="scientific">Prolixibacter denitrificans</name>
    <dbReference type="NCBI Taxonomy" id="1541063"/>
    <lineage>
        <taxon>Bacteria</taxon>
        <taxon>Pseudomonadati</taxon>
        <taxon>Bacteroidota</taxon>
        <taxon>Bacteroidia</taxon>
        <taxon>Marinilabiliales</taxon>
        <taxon>Prolixibacteraceae</taxon>
        <taxon>Prolixibacter</taxon>
    </lineage>
</organism>